<dbReference type="InterPro" id="IPR036291">
    <property type="entry name" value="NAD(P)-bd_dom_sf"/>
</dbReference>
<dbReference type="Proteomes" id="UP000002572">
    <property type="component" value="Chromosome"/>
</dbReference>
<dbReference type="Pfam" id="PF03435">
    <property type="entry name" value="Sacchrp_dh_NADP"/>
    <property type="match status" value="1"/>
</dbReference>
<feature type="domain" description="Saccharopine dehydrogenase NADP binding" evidence="1">
    <location>
        <begin position="2"/>
        <end position="116"/>
    </location>
</feature>
<dbReference type="InterPro" id="IPR005097">
    <property type="entry name" value="Sacchrp_dh_NADP-bd"/>
</dbReference>
<name>E6W1B7_DESIS</name>
<dbReference type="SUPFAM" id="SSF51735">
    <property type="entry name" value="NAD(P)-binding Rossmann-fold domains"/>
    <property type="match status" value="1"/>
</dbReference>
<protein>
    <submittedName>
        <fullName evidence="2">Saccharopine dehydrogenase</fullName>
    </submittedName>
</protein>
<dbReference type="AlphaFoldDB" id="E6W1B7"/>
<dbReference type="HOGENOM" id="CLU_046808_0_0_0"/>
<evidence type="ECO:0000259" key="1">
    <source>
        <dbReference type="Pfam" id="PF03435"/>
    </source>
</evidence>
<dbReference type="Gene3D" id="3.40.50.720">
    <property type="entry name" value="NAD(P)-binding Rossmann-like Domain"/>
    <property type="match status" value="1"/>
</dbReference>
<keyword evidence="3" id="KW-1185">Reference proteome</keyword>
<organism evidence="2 3">
    <name type="scientific">Desulfurispirillum indicum (strain ATCC BAA-1389 / DSM 22839 / S5)</name>
    <dbReference type="NCBI Taxonomy" id="653733"/>
    <lineage>
        <taxon>Bacteria</taxon>
        <taxon>Pseudomonadati</taxon>
        <taxon>Chrysiogenota</taxon>
        <taxon>Chrysiogenia</taxon>
        <taxon>Chrysiogenales</taxon>
        <taxon>Chrysiogenaceae</taxon>
        <taxon>Desulfurispirillum</taxon>
    </lineage>
</organism>
<accession>E6W1B7</accession>
<evidence type="ECO:0000313" key="2">
    <source>
        <dbReference type="EMBL" id="ADU65373.1"/>
    </source>
</evidence>
<sequence length="374" mass="40583">MIYGATGFTGRLIAAQAVTAGLRPILAGRNPKAVQTLSRNLELPWRAFDLGDEKAPHSLADIDLVLNCAGPFSHTAPHLGQLCVRSKTHYVDIGGELQGLEALQALHQQAQSSQVALVGAAGLAVLPTDCMTRMLLPGLPDASRLTVAIQYSDHPEASLLGSILRALLGMKHGIMVGPGSVATALESLRNRPVLRQDSHLCQVPWASRLLQRPIFRHGPALGVIFPWGDVICAAHSHGIPNVEAYLAVHRWELMAMKCLNLVQPLLRPKILEWLLQRAARHQYAVHFHEGARSTFWIRLENTTGKGVQGRMTHTPSSALAGYDLTVYGSLAVVKHMLEKEIPGGFTTGAGVTGSDIWRSIPGLQWHGEEPAHRL</sequence>
<dbReference type="OrthoDB" id="4420885at2"/>
<dbReference type="eggNOG" id="COG3268">
    <property type="taxonomic scope" value="Bacteria"/>
</dbReference>
<evidence type="ECO:0000313" key="3">
    <source>
        <dbReference type="Proteomes" id="UP000002572"/>
    </source>
</evidence>
<dbReference type="PANTHER" id="PTHR43781">
    <property type="entry name" value="SACCHAROPINE DEHYDROGENASE"/>
    <property type="match status" value="1"/>
</dbReference>
<dbReference type="InParanoid" id="E6W1B7"/>
<dbReference type="STRING" id="653733.Selin_0625"/>
<dbReference type="KEGG" id="din:Selin_0625"/>
<dbReference type="RefSeq" id="WP_013505261.1">
    <property type="nucleotide sequence ID" value="NC_014836.1"/>
</dbReference>
<dbReference type="PANTHER" id="PTHR43781:SF1">
    <property type="entry name" value="SACCHAROPINE DEHYDROGENASE"/>
    <property type="match status" value="1"/>
</dbReference>
<reference evidence="2 3" key="1">
    <citation type="submission" date="2010-12" db="EMBL/GenBank/DDBJ databases">
        <title>Complete sequence of Desulfurispirillum indicum S5.</title>
        <authorList>
            <consortium name="US DOE Joint Genome Institute"/>
            <person name="Lucas S."/>
            <person name="Copeland A."/>
            <person name="Lapidus A."/>
            <person name="Cheng J.-F."/>
            <person name="Goodwin L."/>
            <person name="Pitluck S."/>
            <person name="Chertkov O."/>
            <person name="Held B."/>
            <person name="Detter J.C."/>
            <person name="Han C."/>
            <person name="Tapia R."/>
            <person name="Land M."/>
            <person name="Hauser L."/>
            <person name="Kyrpides N."/>
            <person name="Ivanova N."/>
            <person name="Mikhailova N."/>
            <person name="Haggblom M."/>
            <person name="Rauschenbach I."/>
            <person name="Bini E."/>
            <person name="Woyke T."/>
        </authorList>
    </citation>
    <scope>NUCLEOTIDE SEQUENCE [LARGE SCALE GENOMIC DNA]</scope>
    <source>
        <strain evidence="3">ATCC BAA-1389 / DSM 22839 / S5</strain>
    </source>
</reference>
<dbReference type="EMBL" id="CP002432">
    <property type="protein sequence ID" value="ADU65373.1"/>
    <property type="molecule type" value="Genomic_DNA"/>
</dbReference>
<proteinExistence type="predicted"/>
<gene>
    <name evidence="2" type="ordered locus">Selin_0625</name>
</gene>